<dbReference type="OrthoDB" id="5603607at2"/>
<dbReference type="AlphaFoldDB" id="A0A097EP24"/>
<keyword evidence="2" id="KW-1185">Reference proteome</keyword>
<name>A0A097EP24_9GAMM</name>
<sequence>MKLSSKIKGSSLSSMLIIGFAVLATASTVTYIAKKNVTSINSLLSKDETDRINQAIIKKNHETELPDIDYNHLGEKMFGDYKSVNTVTSIDPLFATNNINSLLYDTEPLYVSSTISHKLYYGDILKDSKNLVLNQLPKNSMINYNGDNIPINIPYISTKRMSQSQKDYHLSENSILDSERGFVGYIQKSSDSFIINIGNTVDTISTSSLNLSSDYKIKTGWNLEDGHWTILITLYDSTNIKVLKTTINNLVNNPTQAKYDLGVAINNSQSFNQILDIDWYYPTYSNTPELLVLDETKKKTLDIYSSKYIANTNLFSTSLVNSTAINIGAQDNVYSSVLDQNSNFDKSSIFIFVGNNFIPLNYTDNNILTLGAEIPLIIPIENKPIIVKKDEYSSYVIIYDSSNSYKYLYTFGTNALNTPQEQTYNGETIENIVIKYGLEFVTTTTNVYIKDLDGNILNQISTGV</sequence>
<evidence type="ECO:0000313" key="2">
    <source>
        <dbReference type="Proteomes" id="UP000029672"/>
    </source>
</evidence>
<dbReference type="Proteomes" id="UP000029672">
    <property type="component" value="Chromosome"/>
</dbReference>
<dbReference type="STRING" id="1547445.LO80_04585"/>
<dbReference type="RefSeq" id="WP_040008968.1">
    <property type="nucleotide sequence ID" value="NZ_CP009574.1"/>
</dbReference>
<protein>
    <submittedName>
        <fullName evidence="1">Uncharacterized protein</fullName>
    </submittedName>
</protein>
<dbReference type="EMBL" id="CP009574">
    <property type="protein sequence ID" value="AIT09314.1"/>
    <property type="molecule type" value="Genomic_DNA"/>
</dbReference>
<dbReference type="KEGG" id="frf:LO80_04585"/>
<gene>
    <name evidence="1" type="ORF">LO80_04585</name>
</gene>
<dbReference type="HOGENOM" id="CLU_031780_0_0_6"/>
<accession>A0A097EP24</accession>
<reference evidence="1 2" key="1">
    <citation type="submission" date="2014-10" db="EMBL/GenBank/DDBJ databases">
        <title>Whole genome sequence of Francisella endociliophora strain FSC1006, isolated from a laboratory culture of the marine ciliate Euplotes raikovi.</title>
        <authorList>
            <person name="Granberg M."/>
            <person name="Backman S."/>
            <person name="Lundmark E."/>
            <person name="Nilsson E."/>
            <person name="Karlsson E."/>
            <person name="Thelaus J."/>
            <person name="Ohrman C."/>
            <person name="Larkeryd A."/>
            <person name="Stenberg P."/>
        </authorList>
    </citation>
    <scope>NUCLEOTIDE SEQUENCE [LARGE SCALE GENOMIC DNA]</scope>
    <source>
        <strain evidence="1 2">FSC1006</strain>
    </source>
</reference>
<organism evidence="1 2">
    <name type="scientific">Candidatus Francisella endociliophora</name>
    <dbReference type="NCBI Taxonomy" id="653937"/>
    <lineage>
        <taxon>Bacteria</taxon>
        <taxon>Pseudomonadati</taxon>
        <taxon>Pseudomonadota</taxon>
        <taxon>Gammaproteobacteria</taxon>
        <taxon>Thiotrichales</taxon>
        <taxon>Francisellaceae</taxon>
        <taxon>Francisella</taxon>
    </lineage>
</organism>
<evidence type="ECO:0000313" key="1">
    <source>
        <dbReference type="EMBL" id="AIT09314.1"/>
    </source>
</evidence>
<proteinExistence type="predicted"/>